<dbReference type="AlphaFoldDB" id="A0A5A7PGB9"/>
<dbReference type="GO" id="GO:0006355">
    <property type="term" value="P:regulation of DNA-templated transcription"/>
    <property type="evidence" value="ECO:0007669"/>
    <property type="project" value="InterPro"/>
</dbReference>
<dbReference type="Pfam" id="PF07818">
    <property type="entry name" value="HCNGP"/>
    <property type="match status" value="1"/>
</dbReference>
<accession>A0A5A7PGB9</accession>
<dbReference type="GO" id="GO:0005634">
    <property type="term" value="C:nucleus"/>
    <property type="evidence" value="ECO:0007669"/>
    <property type="project" value="TreeGrafter"/>
</dbReference>
<dbReference type="EMBL" id="BKCP01004516">
    <property type="protein sequence ID" value="GER31799.1"/>
    <property type="molecule type" value="Genomic_DNA"/>
</dbReference>
<feature type="transmembrane region" description="Helical" evidence="1">
    <location>
        <begin position="272"/>
        <end position="296"/>
    </location>
</feature>
<keyword evidence="1" id="KW-1133">Transmembrane helix</keyword>
<proteinExistence type="predicted"/>
<dbReference type="PANTHER" id="PTHR13464:SF0">
    <property type="entry name" value="SAP30-BINDING PROTEIN"/>
    <property type="match status" value="1"/>
</dbReference>
<evidence type="ECO:0000313" key="3">
    <source>
        <dbReference type="Proteomes" id="UP000325081"/>
    </source>
</evidence>
<organism evidence="2 3">
    <name type="scientific">Striga asiatica</name>
    <name type="common">Asiatic witchweed</name>
    <name type="synonym">Buchnera asiatica</name>
    <dbReference type="NCBI Taxonomy" id="4170"/>
    <lineage>
        <taxon>Eukaryota</taxon>
        <taxon>Viridiplantae</taxon>
        <taxon>Streptophyta</taxon>
        <taxon>Embryophyta</taxon>
        <taxon>Tracheophyta</taxon>
        <taxon>Spermatophyta</taxon>
        <taxon>Magnoliopsida</taxon>
        <taxon>eudicotyledons</taxon>
        <taxon>Gunneridae</taxon>
        <taxon>Pentapetalae</taxon>
        <taxon>asterids</taxon>
        <taxon>lamiids</taxon>
        <taxon>Lamiales</taxon>
        <taxon>Orobanchaceae</taxon>
        <taxon>Buchnereae</taxon>
        <taxon>Striga</taxon>
    </lineage>
</organism>
<dbReference type="PANTHER" id="PTHR13464">
    <property type="entry name" value="TRANSCRIPTIONAL REGULATOR PROTEIN HCNGP"/>
    <property type="match status" value="1"/>
</dbReference>
<dbReference type="InterPro" id="IPR012479">
    <property type="entry name" value="SAP30BP"/>
</dbReference>
<sequence length="559" mass="63975">MSSENKKASEGIALLSMSIYGDEDDDMDDLDLEIENPREEDVIPHPPSDGVSVKDNDVIAGDFGHGNMQRPQEADDELVLIFRELGPINQSESDALSCAVRGSESGGTVDSVMVSVEDRKDVDPLDKFLPPPPKAKCSQDLQAKISRVVALKKTSGRSFNSEVRNRKEYRNPDFLLHSVTYQNIDQIGSKYGDASGQLVNLDKSSVFFSKNASEELQSDICYVLNVISRVKSSKYLSLPLGSLYLFVTIFAGKLLNFGGALVHLRKSSKKFIGVGGMFCLGLKSLVVWGLGTLRLLKGKYFWNKKIFEVSARSSDSWLWKSWLHARKSLKLGLRYVVGNGKSIDVWESPWLPHPSRFCPTVQFASDRMRLKKVCELFKSNKIEWDEELVNQTFSPEEAEIILTIPISHADAHDRLIWHWHPNGLFCVKEVYKVLLEQHRQSQGMASSSADPRIMQAIWKKTWKLPVKWVEDLEHILFNCQRAVTCWKLSGLSWMHFDRSKIVFKDWWVDICTGRTENYIEDRVNLSTYLLWWLWRTRNSWIFENKRVSEKDIVDGARRE</sequence>
<dbReference type="Proteomes" id="UP000325081">
    <property type="component" value="Unassembled WGS sequence"/>
</dbReference>
<keyword evidence="3" id="KW-1185">Reference proteome</keyword>
<reference evidence="3" key="1">
    <citation type="journal article" date="2019" name="Curr. Biol.">
        <title>Genome Sequence of Striga asiatica Provides Insight into the Evolution of Plant Parasitism.</title>
        <authorList>
            <person name="Yoshida S."/>
            <person name="Kim S."/>
            <person name="Wafula E.K."/>
            <person name="Tanskanen J."/>
            <person name="Kim Y.M."/>
            <person name="Honaas L."/>
            <person name="Yang Z."/>
            <person name="Spallek T."/>
            <person name="Conn C.E."/>
            <person name="Ichihashi Y."/>
            <person name="Cheong K."/>
            <person name="Cui S."/>
            <person name="Der J.P."/>
            <person name="Gundlach H."/>
            <person name="Jiao Y."/>
            <person name="Hori C."/>
            <person name="Ishida J.K."/>
            <person name="Kasahara H."/>
            <person name="Kiba T."/>
            <person name="Kim M.S."/>
            <person name="Koo N."/>
            <person name="Laohavisit A."/>
            <person name="Lee Y.H."/>
            <person name="Lumba S."/>
            <person name="McCourt P."/>
            <person name="Mortimer J.C."/>
            <person name="Mutuku J.M."/>
            <person name="Nomura T."/>
            <person name="Sasaki-Sekimoto Y."/>
            <person name="Seto Y."/>
            <person name="Wang Y."/>
            <person name="Wakatake T."/>
            <person name="Sakakibara H."/>
            <person name="Demura T."/>
            <person name="Yamaguchi S."/>
            <person name="Yoneyama K."/>
            <person name="Manabe R.I."/>
            <person name="Nelson D.C."/>
            <person name="Schulman A.H."/>
            <person name="Timko M.P."/>
            <person name="dePamphilis C.W."/>
            <person name="Choi D."/>
            <person name="Shirasu K."/>
        </authorList>
    </citation>
    <scope>NUCLEOTIDE SEQUENCE [LARGE SCALE GENOMIC DNA]</scope>
    <source>
        <strain evidence="3">cv. UVA1</strain>
    </source>
</reference>
<keyword evidence="1" id="KW-0472">Membrane</keyword>
<comment type="caution">
    <text evidence="2">The sequence shown here is derived from an EMBL/GenBank/DDBJ whole genome shotgun (WGS) entry which is preliminary data.</text>
</comment>
<evidence type="ECO:0000256" key="1">
    <source>
        <dbReference type="SAM" id="Phobius"/>
    </source>
</evidence>
<keyword evidence="1" id="KW-0812">Transmembrane</keyword>
<dbReference type="OrthoDB" id="1714508at2759"/>
<gene>
    <name evidence="2" type="ORF">STAS_07838</name>
</gene>
<protein>
    <submittedName>
        <fullName evidence="2">Ribonuclease H-like superfamily protein</fullName>
    </submittedName>
</protein>
<name>A0A5A7PGB9_STRAF</name>
<evidence type="ECO:0000313" key="2">
    <source>
        <dbReference type="EMBL" id="GER31799.1"/>
    </source>
</evidence>